<feature type="site" description="Involved in the stabilization of negative charge on the oxyanion by the formation of the oxyanion hole" evidence="9">
    <location>
        <position position="137"/>
    </location>
</feature>
<dbReference type="NCBIfam" id="TIGR00120">
    <property type="entry name" value="ArgJ"/>
    <property type="match status" value="1"/>
</dbReference>
<evidence type="ECO:0000256" key="4">
    <source>
        <dbReference type="ARBA" id="ARBA00022605"/>
    </source>
</evidence>
<dbReference type="Gene3D" id="3.10.20.340">
    <property type="entry name" value="ArgJ beta chain, C-terminal domain"/>
    <property type="match status" value="1"/>
</dbReference>
<dbReference type="EC" id="2.3.1.1" evidence="9"/>
<dbReference type="NCBIfam" id="NF003802">
    <property type="entry name" value="PRK05388.1"/>
    <property type="match status" value="1"/>
</dbReference>
<reference evidence="10 11" key="1">
    <citation type="journal article" date="2007" name="PLoS Genet.">
        <title>Patterns and implications of gene gain and loss in the evolution of Prochlorococcus.</title>
        <authorList>
            <person name="Kettler G.C."/>
            <person name="Martiny A.C."/>
            <person name="Huang K."/>
            <person name="Zucker J."/>
            <person name="Coleman M.L."/>
            <person name="Rodrigue S."/>
            <person name="Chen F."/>
            <person name="Lapidus A."/>
            <person name="Ferriera S."/>
            <person name="Johnson J."/>
            <person name="Steglich C."/>
            <person name="Church G.M."/>
            <person name="Richardson P."/>
            <person name="Chisholm S.W."/>
        </authorList>
    </citation>
    <scope>NUCLEOTIDE SEQUENCE [LARGE SCALE GENOMIC DNA]</scope>
    <source>
        <strain evidence="10 11">MIT 9303</strain>
    </source>
</reference>
<keyword evidence="7 9" id="KW-0012">Acyltransferase</keyword>
<evidence type="ECO:0000256" key="5">
    <source>
        <dbReference type="ARBA" id="ARBA00022679"/>
    </source>
</evidence>
<dbReference type="Proteomes" id="UP000002274">
    <property type="component" value="Chromosome"/>
</dbReference>
<evidence type="ECO:0000313" key="11">
    <source>
        <dbReference type="Proteomes" id="UP000002274"/>
    </source>
</evidence>
<feature type="binding site" evidence="9">
    <location>
        <position position="200"/>
    </location>
    <ligand>
        <name>substrate</name>
    </ligand>
</feature>
<feature type="binding site" evidence="9">
    <location>
        <position position="211"/>
    </location>
    <ligand>
        <name>substrate</name>
    </ligand>
</feature>
<feature type="site" description="Cleavage; by autolysis" evidence="9">
    <location>
        <begin position="210"/>
        <end position="211"/>
    </location>
</feature>
<comment type="subcellular location">
    <subcellularLocation>
        <location evidence="9">Cytoplasm</location>
    </subcellularLocation>
</comment>
<evidence type="ECO:0000256" key="7">
    <source>
        <dbReference type="ARBA" id="ARBA00023315"/>
    </source>
</evidence>
<evidence type="ECO:0000313" key="10">
    <source>
        <dbReference type="EMBL" id="ABM79553.1"/>
    </source>
</evidence>
<dbReference type="InterPro" id="IPR016117">
    <property type="entry name" value="ArgJ-like_dom_sf"/>
</dbReference>
<comment type="catalytic activity">
    <reaction evidence="8 9">
        <text>N(2)-acetyl-L-ornithine + L-glutamate = N-acetyl-L-glutamate + L-ornithine</text>
        <dbReference type="Rhea" id="RHEA:15349"/>
        <dbReference type="ChEBI" id="CHEBI:29985"/>
        <dbReference type="ChEBI" id="CHEBI:44337"/>
        <dbReference type="ChEBI" id="CHEBI:46911"/>
        <dbReference type="ChEBI" id="CHEBI:57805"/>
        <dbReference type="EC" id="2.3.1.35"/>
    </reaction>
</comment>
<dbReference type="PANTHER" id="PTHR23100">
    <property type="entry name" value="ARGININE BIOSYNTHESIS BIFUNCTIONAL PROTEIN ARGJ"/>
    <property type="match status" value="1"/>
</dbReference>
<dbReference type="EC" id="2.3.1.35" evidence="9"/>
<evidence type="ECO:0000256" key="3">
    <source>
        <dbReference type="ARBA" id="ARBA00022571"/>
    </source>
</evidence>
<comment type="pathway">
    <text evidence="9">Amino-acid biosynthesis; L-arginine biosynthesis; N(2)-acetyl-L-ornithine from L-glutamate: step 1/4.</text>
</comment>
<organism evidence="10 11">
    <name type="scientific">Prochlorococcus marinus (strain MIT 9303)</name>
    <dbReference type="NCBI Taxonomy" id="59922"/>
    <lineage>
        <taxon>Bacteria</taxon>
        <taxon>Bacillati</taxon>
        <taxon>Cyanobacteriota</taxon>
        <taxon>Cyanophyceae</taxon>
        <taxon>Synechococcales</taxon>
        <taxon>Prochlorococcaceae</taxon>
        <taxon>Prochlorococcus</taxon>
    </lineage>
</organism>
<dbReference type="FunFam" id="3.10.20.340:FF:000001">
    <property type="entry name" value="Arginine biosynthesis bifunctional protein ArgJ, chloroplastic"/>
    <property type="match status" value="1"/>
</dbReference>
<keyword evidence="6 9" id="KW-0068">Autocatalytic cleavage</keyword>
<comment type="similarity">
    <text evidence="1 9">Belongs to the ArgJ family.</text>
</comment>
<dbReference type="InterPro" id="IPR002813">
    <property type="entry name" value="Arg_biosynth_ArgJ"/>
</dbReference>
<dbReference type="HOGENOM" id="CLU_027172_1_1_3"/>
<dbReference type="SUPFAM" id="SSF56266">
    <property type="entry name" value="DmpA/ArgJ-like"/>
    <property type="match status" value="1"/>
</dbReference>
<dbReference type="Gene3D" id="3.60.70.12">
    <property type="entry name" value="L-amino peptidase D-ALA esterase/amidase"/>
    <property type="match status" value="1"/>
</dbReference>
<keyword evidence="3 9" id="KW-0055">Arginine biosynthesis</keyword>
<dbReference type="HAMAP" id="MF_01106">
    <property type="entry name" value="ArgJ"/>
    <property type="match status" value="1"/>
</dbReference>
<accession>A2CDJ3</accession>
<dbReference type="GO" id="GO:0004358">
    <property type="term" value="F:L-glutamate N-acetyltransferase activity, acting on acetyl-L-ornithine as donor"/>
    <property type="evidence" value="ECO:0007669"/>
    <property type="project" value="UniProtKB-UniRule"/>
</dbReference>
<dbReference type="MEROPS" id="T05.002"/>
<gene>
    <name evidence="9 10" type="primary">argJ</name>
    <name evidence="10" type="ordered locus">P9303_28231</name>
</gene>
<sequence length="427" mass="44242">MALVEDVFSLSPKAVSSALASLWRPIQGGVSAPLGFQAAGITAGLKDSGKPDLALLLAPEGAVCAGTFTMSLVRAACVDLCVDHLQVGGGKARAVLTNSGQANACTGERGWLDSLRASQALADRLGLPVEQVLICSTGVIGVPIPIDTLLAGLDPLVEALNDEGGAEAAGAILTTDLVEKQVALEAELGGRLVRIGGMAKGSGMIHPDMATMLGYLSCDVGVPVDVWQAMLKRVVDRSFNAITVDGDTSTNDSCLAFAAGEPLEREHLQALEVGLLVAAQQLAKAIARDGEGATCLLEVHVEGVASDVEACCIARTICGSSLVKTAVHGCDPNWGRIVAAAGRAGVAFDPAAVALWLGPHQLMEFGQPLSFDRRAVSRYIQERMDGAYLSDDTVRICLVVGDGSGDGMAWGCDLSDQYVRINADYTT</sequence>
<feature type="active site" description="Nucleophile" evidence="9">
    <location>
        <position position="211"/>
    </location>
</feature>
<comment type="pathway">
    <text evidence="9">Amino-acid biosynthesis; L-arginine biosynthesis; L-ornithine and N-acetyl-L-glutamate from L-glutamate and N(2)-acetyl-L-ornithine (cyclic): step 1/1.</text>
</comment>
<dbReference type="UniPathway" id="UPA00068">
    <property type="reaction ID" value="UER00106"/>
</dbReference>
<feature type="binding site" evidence="9">
    <location>
        <position position="291"/>
    </location>
    <ligand>
        <name>substrate</name>
    </ligand>
</feature>
<protein>
    <recommendedName>
        <fullName evidence="9">Arginine biosynthesis bifunctional protein ArgJ</fullName>
    </recommendedName>
    <domain>
        <recommendedName>
            <fullName evidence="9">Glutamate N-acetyltransferase</fullName>
            <ecNumber evidence="9">2.3.1.35</ecNumber>
        </recommendedName>
        <alternativeName>
            <fullName evidence="9">Ornithine acetyltransferase</fullName>
            <shortName evidence="9">OATase</shortName>
        </alternativeName>
        <alternativeName>
            <fullName evidence="9">Ornithine transacetylase</fullName>
        </alternativeName>
    </domain>
    <domain>
        <recommendedName>
            <fullName evidence="9">Amino-acid acetyltransferase</fullName>
            <ecNumber evidence="9">2.3.1.1</ecNumber>
        </recommendedName>
        <alternativeName>
            <fullName evidence="9">N-acetylglutamate synthase</fullName>
            <shortName evidence="9">AGSase</shortName>
        </alternativeName>
    </domain>
    <component>
        <recommendedName>
            <fullName evidence="9">Arginine biosynthesis bifunctional protein ArgJ alpha chain</fullName>
        </recommendedName>
    </component>
    <component>
        <recommendedName>
            <fullName evidence="9">Arginine biosynthesis bifunctional protein ArgJ beta chain</fullName>
        </recommendedName>
    </component>
</protein>
<dbReference type="RefSeq" id="WP_011827395.1">
    <property type="nucleotide sequence ID" value="NC_008820.1"/>
</dbReference>
<dbReference type="GO" id="GO:0004042">
    <property type="term" value="F:L-glutamate N-acetyltransferase activity"/>
    <property type="evidence" value="ECO:0007669"/>
    <property type="project" value="UniProtKB-UniRule"/>
</dbReference>
<evidence type="ECO:0000256" key="8">
    <source>
        <dbReference type="ARBA" id="ARBA00049439"/>
    </source>
</evidence>
<feature type="binding site" evidence="9">
    <location>
        <position position="174"/>
    </location>
    <ligand>
        <name>substrate</name>
    </ligand>
</feature>
<dbReference type="Pfam" id="PF01960">
    <property type="entry name" value="ArgJ"/>
    <property type="match status" value="1"/>
</dbReference>
<feature type="chain" id="PRO_5023358055" description="Arginine biosynthesis bifunctional protein ArgJ beta chain" evidence="9">
    <location>
        <begin position="211"/>
        <end position="427"/>
    </location>
</feature>
<dbReference type="PANTHER" id="PTHR23100:SF0">
    <property type="entry name" value="ARGININE BIOSYNTHESIS BIFUNCTIONAL PROTEIN ARGJ, MITOCHONDRIAL"/>
    <property type="match status" value="1"/>
</dbReference>
<feature type="binding site" evidence="9">
    <location>
        <position position="427"/>
    </location>
    <ligand>
        <name>substrate</name>
    </ligand>
</feature>
<evidence type="ECO:0000256" key="9">
    <source>
        <dbReference type="HAMAP-Rule" id="MF_01106"/>
    </source>
</evidence>
<evidence type="ECO:0000256" key="6">
    <source>
        <dbReference type="ARBA" id="ARBA00022813"/>
    </source>
</evidence>
<dbReference type="FunFam" id="3.60.70.12:FF:000001">
    <property type="entry name" value="Arginine biosynthesis bifunctional protein ArgJ, chloroplastic"/>
    <property type="match status" value="1"/>
</dbReference>
<evidence type="ECO:0000256" key="1">
    <source>
        <dbReference type="ARBA" id="ARBA00006774"/>
    </source>
</evidence>
<dbReference type="GO" id="GO:0006592">
    <property type="term" value="P:ornithine biosynthetic process"/>
    <property type="evidence" value="ECO:0007669"/>
    <property type="project" value="TreeGrafter"/>
</dbReference>
<feature type="binding site" evidence="9">
    <location>
        <position position="422"/>
    </location>
    <ligand>
        <name>substrate</name>
    </ligand>
</feature>
<keyword evidence="9" id="KW-0511">Multifunctional enzyme</keyword>
<proteinExistence type="inferred from homology"/>
<evidence type="ECO:0000256" key="2">
    <source>
        <dbReference type="ARBA" id="ARBA00011475"/>
    </source>
</evidence>
<dbReference type="GO" id="GO:0005737">
    <property type="term" value="C:cytoplasm"/>
    <property type="evidence" value="ECO:0007669"/>
    <property type="project" value="UniProtKB-SubCell"/>
</dbReference>
<feature type="chain" id="PRO_5023358058" description="Arginine biosynthesis bifunctional protein ArgJ alpha chain" evidence="9">
    <location>
        <begin position="1"/>
        <end position="210"/>
    </location>
</feature>
<dbReference type="AlphaFoldDB" id="A2CDJ3"/>
<keyword evidence="5 9" id="KW-0808">Transferase</keyword>
<keyword evidence="9" id="KW-0963">Cytoplasm</keyword>
<dbReference type="KEGG" id="pmf:P9303_28231"/>
<dbReference type="CDD" id="cd02152">
    <property type="entry name" value="OAT"/>
    <property type="match status" value="1"/>
</dbReference>
<name>A2CDJ3_PROM3</name>
<dbReference type="EMBL" id="CP000554">
    <property type="protein sequence ID" value="ABM79553.1"/>
    <property type="molecule type" value="Genomic_DNA"/>
</dbReference>
<feature type="site" description="Involved in the stabilization of negative charge on the oxyanion by the formation of the oxyanion hole" evidence="9">
    <location>
        <position position="138"/>
    </location>
</feature>
<dbReference type="STRING" id="59922.P9303_28231"/>
<comment type="subunit">
    <text evidence="2 9">Heterotetramer of two alpha and two beta chains.</text>
</comment>
<comment type="catalytic activity">
    <reaction evidence="9">
        <text>L-glutamate + acetyl-CoA = N-acetyl-L-glutamate + CoA + H(+)</text>
        <dbReference type="Rhea" id="RHEA:24292"/>
        <dbReference type="ChEBI" id="CHEBI:15378"/>
        <dbReference type="ChEBI" id="CHEBI:29985"/>
        <dbReference type="ChEBI" id="CHEBI:44337"/>
        <dbReference type="ChEBI" id="CHEBI:57287"/>
        <dbReference type="ChEBI" id="CHEBI:57288"/>
        <dbReference type="EC" id="2.3.1.1"/>
    </reaction>
</comment>
<dbReference type="GO" id="GO:0006526">
    <property type="term" value="P:L-arginine biosynthetic process"/>
    <property type="evidence" value="ECO:0007669"/>
    <property type="project" value="UniProtKB-UniRule"/>
</dbReference>
<keyword evidence="4 9" id="KW-0028">Amino-acid biosynthesis</keyword>
<comment type="function">
    <text evidence="9">Catalyzes two activities which are involved in the cyclic version of arginine biosynthesis: the synthesis of N-acetylglutamate from glutamate and acetyl-CoA as the acetyl donor, and of ornithine by transacetylation between N(2)-acetylornithine and glutamate.</text>
</comment>
<dbReference type="InterPro" id="IPR042195">
    <property type="entry name" value="ArgJ_beta_C"/>
</dbReference>